<sequence length="318" mass="36879">MVTGTQRWQIIGLLKDKTKSHQEIADLGGVSRKCVFTAKCNYEKTLVAKELPRSGRPRKLTNLDESCIFRKFPNVSVNKDTYSVIKPHLIALGLLKSLKWCKERKEHYRMVEVRLKFGDVLIINVLGAALIYTGRINQFVYMDTLENHLTASHKQTHTELKFVKSPSKPLDLNFIEIVLKKLIFGNDFYLNSENLLTLIFMSRNKIKKQDTSNHLMCLANSEQLVVENIGFDFDFKKTIQKLVKVECKFLKKEKCPESYGQKLLSRKMVSGEDLVLDDVNKNDYLIQNEPLFLEDKYLLEKLNLSKSRFDIESKMYIA</sequence>
<evidence type="ECO:0000313" key="1">
    <source>
        <dbReference type="EMBL" id="RNA27093.1"/>
    </source>
</evidence>
<dbReference type="AlphaFoldDB" id="A0A3M7RU52"/>
<reference evidence="1 2" key="1">
    <citation type="journal article" date="2018" name="Sci. Rep.">
        <title>Genomic signatures of local adaptation to the degree of environmental predictability in rotifers.</title>
        <authorList>
            <person name="Franch-Gras L."/>
            <person name="Hahn C."/>
            <person name="Garcia-Roger E.M."/>
            <person name="Carmona M.J."/>
            <person name="Serra M."/>
            <person name="Gomez A."/>
        </authorList>
    </citation>
    <scope>NUCLEOTIDE SEQUENCE [LARGE SCALE GENOMIC DNA]</scope>
    <source>
        <strain evidence="1">HYR1</strain>
    </source>
</reference>
<keyword evidence="2" id="KW-1185">Reference proteome</keyword>
<organism evidence="1 2">
    <name type="scientific">Brachionus plicatilis</name>
    <name type="common">Marine rotifer</name>
    <name type="synonym">Brachionus muelleri</name>
    <dbReference type="NCBI Taxonomy" id="10195"/>
    <lineage>
        <taxon>Eukaryota</taxon>
        <taxon>Metazoa</taxon>
        <taxon>Spiralia</taxon>
        <taxon>Gnathifera</taxon>
        <taxon>Rotifera</taxon>
        <taxon>Eurotatoria</taxon>
        <taxon>Monogononta</taxon>
        <taxon>Pseudotrocha</taxon>
        <taxon>Ploima</taxon>
        <taxon>Brachionidae</taxon>
        <taxon>Brachionus</taxon>
    </lineage>
</organism>
<proteinExistence type="predicted"/>
<dbReference type="Proteomes" id="UP000276133">
    <property type="component" value="Unassembled WGS sequence"/>
</dbReference>
<name>A0A3M7RU52_BRAPC</name>
<dbReference type="EMBL" id="REGN01002599">
    <property type="protein sequence ID" value="RNA27093.1"/>
    <property type="molecule type" value="Genomic_DNA"/>
</dbReference>
<accession>A0A3M7RU52</accession>
<protein>
    <submittedName>
        <fullName evidence="1">Uncharacterized protein</fullName>
    </submittedName>
</protein>
<gene>
    <name evidence="1" type="ORF">BpHYR1_032354</name>
</gene>
<comment type="caution">
    <text evidence="1">The sequence shown here is derived from an EMBL/GenBank/DDBJ whole genome shotgun (WGS) entry which is preliminary data.</text>
</comment>
<evidence type="ECO:0000313" key="2">
    <source>
        <dbReference type="Proteomes" id="UP000276133"/>
    </source>
</evidence>